<dbReference type="RefSeq" id="WP_073082089.1">
    <property type="nucleotide sequence ID" value="NZ_FQXV01000016.1"/>
</dbReference>
<evidence type="ECO:0000256" key="2">
    <source>
        <dbReference type="ARBA" id="ARBA00007118"/>
    </source>
</evidence>
<keyword evidence="4" id="KW-0288">FMN</keyword>
<dbReference type="InterPro" id="IPR029479">
    <property type="entry name" value="Nitroreductase"/>
</dbReference>
<name>A0A1M5ZBW0_9FIRM</name>
<dbReference type="OrthoDB" id="9783470at2"/>
<dbReference type="InterPro" id="IPR000415">
    <property type="entry name" value="Nitroreductase-like"/>
</dbReference>
<gene>
    <name evidence="7" type="ORF">SAMN02745823_03504</name>
</gene>
<evidence type="ECO:0000256" key="3">
    <source>
        <dbReference type="ARBA" id="ARBA00022630"/>
    </source>
</evidence>
<dbReference type="GO" id="GO:0016491">
    <property type="term" value="F:oxidoreductase activity"/>
    <property type="evidence" value="ECO:0007669"/>
    <property type="project" value="UniProtKB-KW"/>
</dbReference>
<evidence type="ECO:0000256" key="4">
    <source>
        <dbReference type="ARBA" id="ARBA00022643"/>
    </source>
</evidence>
<proteinExistence type="inferred from homology"/>
<sequence length="179" mass="18459">MEALEAILKRKSVRSYKTAQISDKDLEAILEAGKSGPGGGAYHLSVIQKPELLKKINDATKQAMLAGGGFMKERASLPGYEPVYGAPTLILLSAADTNGIANASCSAENMLVAATALGLGSCYLMSVRGAFAGEGGAALLRECGVPEGNTVNCAVIAGYQDGEAFASSAPKVRTVNYVK</sequence>
<evidence type="ECO:0000256" key="5">
    <source>
        <dbReference type="ARBA" id="ARBA00023002"/>
    </source>
</evidence>
<dbReference type="Proteomes" id="UP000183995">
    <property type="component" value="Unassembled WGS sequence"/>
</dbReference>
<organism evidence="7 8">
    <name type="scientific">Sporobacter termitidis DSM 10068</name>
    <dbReference type="NCBI Taxonomy" id="1123282"/>
    <lineage>
        <taxon>Bacteria</taxon>
        <taxon>Bacillati</taxon>
        <taxon>Bacillota</taxon>
        <taxon>Clostridia</taxon>
        <taxon>Eubacteriales</taxon>
        <taxon>Oscillospiraceae</taxon>
        <taxon>Sporobacter</taxon>
    </lineage>
</organism>
<dbReference type="PANTHER" id="PTHR43673:SF2">
    <property type="entry name" value="NITROREDUCTASE"/>
    <property type="match status" value="1"/>
</dbReference>
<dbReference type="EMBL" id="FQXV01000016">
    <property type="protein sequence ID" value="SHI21649.1"/>
    <property type="molecule type" value="Genomic_DNA"/>
</dbReference>
<dbReference type="Pfam" id="PF00881">
    <property type="entry name" value="Nitroreductase"/>
    <property type="match status" value="1"/>
</dbReference>
<comment type="similarity">
    <text evidence="2">Belongs to the nitroreductase family.</text>
</comment>
<dbReference type="STRING" id="1123282.SAMN02745823_03504"/>
<accession>A0A1M5ZBW0</accession>
<protein>
    <submittedName>
        <fullName evidence="7">Nitroreductase</fullName>
    </submittedName>
</protein>
<evidence type="ECO:0000313" key="7">
    <source>
        <dbReference type="EMBL" id="SHI21649.1"/>
    </source>
</evidence>
<dbReference type="Gene3D" id="3.40.109.10">
    <property type="entry name" value="NADH Oxidase"/>
    <property type="match status" value="1"/>
</dbReference>
<dbReference type="AlphaFoldDB" id="A0A1M5ZBW0"/>
<dbReference type="SUPFAM" id="SSF55469">
    <property type="entry name" value="FMN-dependent nitroreductase-like"/>
    <property type="match status" value="1"/>
</dbReference>
<evidence type="ECO:0000313" key="8">
    <source>
        <dbReference type="Proteomes" id="UP000183995"/>
    </source>
</evidence>
<evidence type="ECO:0000256" key="1">
    <source>
        <dbReference type="ARBA" id="ARBA00001917"/>
    </source>
</evidence>
<dbReference type="PANTHER" id="PTHR43673">
    <property type="entry name" value="NAD(P)H NITROREDUCTASE YDGI-RELATED"/>
    <property type="match status" value="1"/>
</dbReference>
<keyword evidence="8" id="KW-1185">Reference proteome</keyword>
<keyword evidence="5" id="KW-0560">Oxidoreductase</keyword>
<feature type="domain" description="Nitroreductase" evidence="6">
    <location>
        <begin position="7"/>
        <end position="159"/>
    </location>
</feature>
<comment type="cofactor">
    <cofactor evidence="1">
        <name>FMN</name>
        <dbReference type="ChEBI" id="CHEBI:58210"/>
    </cofactor>
</comment>
<keyword evidence="3" id="KW-0285">Flavoprotein</keyword>
<evidence type="ECO:0000259" key="6">
    <source>
        <dbReference type="Pfam" id="PF00881"/>
    </source>
</evidence>
<reference evidence="7 8" key="1">
    <citation type="submission" date="2016-11" db="EMBL/GenBank/DDBJ databases">
        <authorList>
            <person name="Jaros S."/>
            <person name="Januszkiewicz K."/>
            <person name="Wedrychowicz H."/>
        </authorList>
    </citation>
    <scope>NUCLEOTIDE SEQUENCE [LARGE SCALE GENOMIC DNA]</scope>
    <source>
        <strain evidence="7 8">DSM 10068</strain>
    </source>
</reference>